<dbReference type="RefSeq" id="WP_036852960.1">
    <property type="nucleotide sequence ID" value="NZ_JQJD01000061.1"/>
</dbReference>
<comment type="subcellular location">
    <subcellularLocation>
        <location evidence="1">Cell outer membrane</location>
        <topology evidence="1">Multi-pass membrane protein</topology>
    </subcellularLocation>
</comment>
<dbReference type="GO" id="GO:0015288">
    <property type="term" value="F:porin activity"/>
    <property type="evidence" value="ECO:0007669"/>
    <property type="project" value="UniProtKB-KW"/>
</dbReference>
<dbReference type="EMBL" id="JQJD01000061">
    <property type="protein sequence ID" value="KGN78274.1"/>
    <property type="molecule type" value="Genomic_DNA"/>
</dbReference>
<dbReference type="Pfam" id="PF00691">
    <property type="entry name" value="OmpA"/>
    <property type="match status" value="1"/>
</dbReference>
<evidence type="ECO:0000256" key="4">
    <source>
        <dbReference type="ARBA" id="ARBA00022692"/>
    </source>
</evidence>
<accession>A0A0A2EPI1</accession>
<dbReference type="GO" id="GO:0006811">
    <property type="term" value="P:monoatomic ion transport"/>
    <property type="evidence" value="ECO:0007669"/>
    <property type="project" value="UniProtKB-KW"/>
</dbReference>
<keyword evidence="10" id="KW-0732">Signal</keyword>
<dbReference type="PANTHER" id="PTHR30329:SF21">
    <property type="entry name" value="LIPOPROTEIN YIAD-RELATED"/>
    <property type="match status" value="1"/>
</dbReference>
<gene>
    <name evidence="12" type="ORF">HQ35_10310</name>
</gene>
<keyword evidence="5" id="KW-0406">Ion transport</keyword>
<keyword evidence="7 9" id="KW-0472">Membrane</keyword>
<dbReference type="PANTHER" id="PTHR30329">
    <property type="entry name" value="STATOR ELEMENT OF FLAGELLAR MOTOR COMPLEX"/>
    <property type="match status" value="1"/>
</dbReference>
<dbReference type="SUPFAM" id="SSF56925">
    <property type="entry name" value="OMPA-like"/>
    <property type="match status" value="1"/>
</dbReference>
<evidence type="ECO:0000256" key="7">
    <source>
        <dbReference type="ARBA" id="ARBA00023136"/>
    </source>
</evidence>
<dbReference type="InterPro" id="IPR006664">
    <property type="entry name" value="OMP_bac"/>
</dbReference>
<dbReference type="InterPro" id="IPR006665">
    <property type="entry name" value="OmpA-like"/>
</dbReference>
<dbReference type="GO" id="GO:0009279">
    <property type="term" value="C:cell outer membrane"/>
    <property type="evidence" value="ECO:0007669"/>
    <property type="project" value="UniProtKB-SubCell"/>
</dbReference>
<dbReference type="eggNOG" id="COG2885">
    <property type="taxonomic scope" value="Bacteria"/>
</dbReference>
<proteinExistence type="predicted"/>
<dbReference type="CDD" id="cd07185">
    <property type="entry name" value="OmpA_C-like"/>
    <property type="match status" value="1"/>
</dbReference>
<evidence type="ECO:0000256" key="6">
    <source>
        <dbReference type="ARBA" id="ARBA00023114"/>
    </source>
</evidence>
<sequence>MKLSRITYTLLCATLGTTSVLAQSTEPRNEEQPKNCKAWEIGIGGTWVSWDRVSVTGFQNRPDSYFYNLKVNHLLTGGNLYIARELNPWFYLDLQGSMSFVENHHRQAGDAKYQYLLTAGPGLQFRLSPLFKSKYVDPYFRLGVNYLYKNYDVMSAGAFKEDPTGQAKWESFNTWYKDKINDKNSYFPLSLGFGVNGWLNNHFGLGIQAQYQLPLQKGLPRFAQMSARLLWRIGGEDKKGAPRVQYVEREVERIVEVEKIVEKLVPVAAESRIYEMFENVNFEFDKHDLTPRSLEILKEAASILKDLSGSHFLITGYTDARGSDEYNLDLSRRRAEVVVKELVKQGVPAHMLKWRGVGKKVVSVSEAEADNVRLGDRKTTIEKISNMEYWNKLP</sequence>
<name>A0A0A2EPI1_PORCN</name>
<evidence type="ECO:0000256" key="8">
    <source>
        <dbReference type="ARBA" id="ARBA00023237"/>
    </source>
</evidence>
<evidence type="ECO:0000313" key="12">
    <source>
        <dbReference type="EMBL" id="KGN78274.1"/>
    </source>
</evidence>
<organism evidence="12 13">
    <name type="scientific">Porphyromonas cangingivalis</name>
    <dbReference type="NCBI Taxonomy" id="36874"/>
    <lineage>
        <taxon>Bacteria</taxon>
        <taxon>Pseudomonadati</taxon>
        <taxon>Bacteroidota</taxon>
        <taxon>Bacteroidia</taxon>
        <taxon>Bacteroidales</taxon>
        <taxon>Porphyromonadaceae</taxon>
        <taxon>Porphyromonas</taxon>
    </lineage>
</organism>
<dbReference type="AlphaFoldDB" id="A0A0A2EPI1"/>
<feature type="signal peptide" evidence="10">
    <location>
        <begin position="1"/>
        <end position="22"/>
    </location>
</feature>
<keyword evidence="8" id="KW-0998">Cell outer membrane</keyword>
<dbReference type="InterPro" id="IPR050330">
    <property type="entry name" value="Bact_OuterMem_StrucFunc"/>
</dbReference>
<dbReference type="Gene3D" id="3.30.1330.60">
    <property type="entry name" value="OmpA-like domain"/>
    <property type="match status" value="1"/>
</dbReference>
<dbReference type="OrthoDB" id="9805336at2"/>
<evidence type="ECO:0000256" key="10">
    <source>
        <dbReference type="SAM" id="SignalP"/>
    </source>
</evidence>
<keyword evidence="6" id="KW-0626">Porin</keyword>
<evidence type="ECO:0000256" key="3">
    <source>
        <dbReference type="ARBA" id="ARBA00022452"/>
    </source>
</evidence>
<evidence type="ECO:0000313" key="13">
    <source>
        <dbReference type="Proteomes" id="UP000030125"/>
    </source>
</evidence>
<feature type="domain" description="OmpA-like" evidence="11">
    <location>
        <begin position="269"/>
        <end position="387"/>
    </location>
</feature>
<keyword evidence="2" id="KW-0813">Transport</keyword>
<dbReference type="STRING" id="36874.HQ34_08210"/>
<evidence type="ECO:0000256" key="2">
    <source>
        <dbReference type="ARBA" id="ARBA00022448"/>
    </source>
</evidence>
<keyword evidence="13" id="KW-1185">Reference proteome</keyword>
<dbReference type="Proteomes" id="UP000030125">
    <property type="component" value="Unassembled WGS sequence"/>
</dbReference>
<dbReference type="PRINTS" id="PR01021">
    <property type="entry name" value="OMPADOMAIN"/>
</dbReference>
<evidence type="ECO:0000259" key="11">
    <source>
        <dbReference type="PROSITE" id="PS51123"/>
    </source>
</evidence>
<evidence type="ECO:0000256" key="9">
    <source>
        <dbReference type="PROSITE-ProRule" id="PRU00473"/>
    </source>
</evidence>
<evidence type="ECO:0000256" key="5">
    <source>
        <dbReference type="ARBA" id="ARBA00023065"/>
    </source>
</evidence>
<evidence type="ECO:0000256" key="1">
    <source>
        <dbReference type="ARBA" id="ARBA00004571"/>
    </source>
</evidence>
<dbReference type="GO" id="GO:0046930">
    <property type="term" value="C:pore complex"/>
    <property type="evidence" value="ECO:0007669"/>
    <property type="project" value="UniProtKB-KW"/>
</dbReference>
<comment type="caution">
    <text evidence="12">The sequence shown here is derived from an EMBL/GenBank/DDBJ whole genome shotgun (WGS) entry which is preliminary data.</text>
</comment>
<dbReference type="InterPro" id="IPR011250">
    <property type="entry name" value="OMP/PagP_B-barrel"/>
</dbReference>
<feature type="chain" id="PRO_5001986292" evidence="10">
    <location>
        <begin position="23"/>
        <end position="394"/>
    </location>
</feature>
<protein>
    <submittedName>
        <fullName evidence="12">Membrane protein</fullName>
    </submittedName>
</protein>
<keyword evidence="3" id="KW-1134">Transmembrane beta strand</keyword>
<dbReference type="PROSITE" id="PS51123">
    <property type="entry name" value="OMPA_2"/>
    <property type="match status" value="1"/>
</dbReference>
<dbReference type="InterPro" id="IPR036737">
    <property type="entry name" value="OmpA-like_sf"/>
</dbReference>
<dbReference type="SUPFAM" id="SSF103088">
    <property type="entry name" value="OmpA-like"/>
    <property type="match status" value="1"/>
</dbReference>
<keyword evidence="4" id="KW-0812">Transmembrane</keyword>
<reference evidence="12 13" key="1">
    <citation type="submission" date="2014-08" db="EMBL/GenBank/DDBJ databases">
        <title>Porphyromonas cangingivalis strain:COT-109_OH1386 Genome sequencing.</title>
        <authorList>
            <person name="Wallis C."/>
            <person name="Deusch O."/>
            <person name="O'Flynn C."/>
            <person name="Davis I."/>
            <person name="Jospin G."/>
            <person name="Darling A.E."/>
            <person name="Coil D.A."/>
            <person name="Alexiev A."/>
            <person name="Horsfall A."/>
            <person name="Kirkwood N."/>
            <person name="Harris S."/>
            <person name="Eisen J.A."/>
        </authorList>
    </citation>
    <scope>NUCLEOTIDE SEQUENCE [LARGE SCALE GENOMIC DNA]</scope>
    <source>
        <strain evidence="13">COT-109 OH1386</strain>
    </source>
</reference>